<dbReference type="Proteomes" id="UP000718630">
    <property type="component" value="Unassembled WGS sequence"/>
</dbReference>
<feature type="non-terminal residue" evidence="1">
    <location>
        <position position="1"/>
    </location>
</feature>
<evidence type="ECO:0000313" key="2">
    <source>
        <dbReference type="Proteomes" id="UP000718630"/>
    </source>
</evidence>
<gene>
    <name evidence="1" type="ORF">HXK03_04975</name>
</gene>
<dbReference type="AlphaFoldDB" id="A0A929MZR4"/>
<proteinExistence type="predicted"/>
<comment type="caution">
    <text evidence="1">The sequence shown here is derived from an EMBL/GenBank/DDBJ whole genome shotgun (WGS) entry which is preliminary data.</text>
</comment>
<reference evidence="1" key="1">
    <citation type="submission" date="2020-04" db="EMBL/GenBank/DDBJ databases">
        <title>Deep metagenomics examines the oral microbiome during advanced dental caries in children, revealing novel taxa and co-occurrences with host molecules.</title>
        <authorList>
            <person name="Baker J.L."/>
            <person name="Morton J.T."/>
            <person name="Dinis M."/>
            <person name="Alvarez R."/>
            <person name="Tran N.C."/>
            <person name="Knight R."/>
            <person name="Edlund A."/>
        </authorList>
    </citation>
    <scope>NUCLEOTIDE SEQUENCE</scope>
    <source>
        <strain evidence="1">JCVI_32_bin.64</strain>
    </source>
</reference>
<accession>A0A929MZR4</accession>
<protein>
    <submittedName>
        <fullName evidence="1">Phosphoribulokinase</fullName>
    </submittedName>
</protein>
<evidence type="ECO:0000313" key="1">
    <source>
        <dbReference type="EMBL" id="MBF0940209.1"/>
    </source>
</evidence>
<organism evidence="1 2">
    <name type="scientific">Schaalia georgiae</name>
    <dbReference type="NCBI Taxonomy" id="52768"/>
    <lineage>
        <taxon>Bacteria</taxon>
        <taxon>Bacillati</taxon>
        <taxon>Actinomycetota</taxon>
        <taxon>Actinomycetes</taxon>
        <taxon>Actinomycetales</taxon>
        <taxon>Actinomycetaceae</taxon>
        <taxon>Schaalia</taxon>
    </lineage>
</organism>
<dbReference type="EMBL" id="JABZFZ010000231">
    <property type="protein sequence ID" value="MBF0940209.1"/>
    <property type="molecule type" value="Genomic_DNA"/>
</dbReference>
<sequence length="40" mass="4438">VARHEAFGRDRAAAAHWVRTVDLANIRLVASTRPRADLVV</sequence>
<name>A0A929MZR4_9ACTO</name>